<evidence type="ECO:0000313" key="1">
    <source>
        <dbReference type="EMBL" id="CAH1421122.1"/>
    </source>
</evidence>
<accession>A0AAU9M364</accession>
<sequence length="76" mass="8618">MGNVKDWMYLPSWLPEFEFESGVNELMKNYKPLEGGSDVVDLYMIVMNKENDGYCRIYGRGVTNKLIKEAGCGDAS</sequence>
<dbReference type="AlphaFoldDB" id="A0AAU9M364"/>
<reference evidence="1 2" key="1">
    <citation type="submission" date="2022-01" db="EMBL/GenBank/DDBJ databases">
        <authorList>
            <person name="Xiong W."/>
            <person name="Schranz E."/>
        </authorList>
    </citation>
    <scope>NUCLEOTIDE SEQUENCE [LARGE SCALE GENOMIC DNA]</scope>
</reference>
<name>A0AAU9M364_9ASTR</name>
<keyword evidence="2" id="KW-1185">Reference proteome</keyword>
<organism evidence="1 2">
    <name type="scientific">Lactuca virosa</name>
    <dbReference type="NCBI Taxonomy" id="75947"/>
    <lineage>
        <taxon>Eukaryota</taxon>
        <taxon>Viridiplantae</taxon>
        <taxon>Streptophyta</taxon>
        <taxon>Embryophyta</taxon>
        <taxon>Tracheophyta</taxon>
        <taxon>Spermatophyta</taxon>
        <taxon>Magnoliopsida</taxon>
        <taxon>eudicotyledons</taxon>
        <taxon>Gunneridae</taxon>
        <taxon>Pentapetalae</taxon>
        <taxon>asterids</taxon>
        <taxon>campanulids</taxon>
        <taxon>Asterales</taxon>
        <taxon>Asteraceae</taxon>
        <taxon>Cichorioideae</taxon>
        <taxon>Cichorieae</taxon>
        <taxon>Lactucinae</taxon>
        <taxon>Lactuca</taxon>
    </lineage>
</organism>
<proteinExistence type="predicted"/>
<dbReference type="Proteomes" id="UP001157418">
    <property type="component" value="Unassembled WGS sequence"/>
</dbReference>
<evidence type="ECO:0000313" key="2">
    <source>
        <dbReference type="Proteomes" id="UP001157418"/>
    </source>
</evidence>
<protein>
    <submittedName>
        <fullName evidence="1">Uncharacterized protein</fullName>
    </submittedName>
</protein>
<comment type="caution">
    <text evidence="1">The sequence shown here is derived from an EMBL/GenBank/DDBJ whole genome shotgun (WGS) entry which is preliminary data.</text>
</comment>
<dbReference type="EMBL" id="CAKMRJ010001112">
    <property type="protein sequence ID" value="CAH1421122.1"/>
    <property type="molecule type" value="Genomic_DNA"/>
</dbReference>
<gene>
    <name evidence="1" type="ORF">LVIROSA_LOCUS8537</name>
</gene>